<keyword evidence="3" id="KW-1185">Reference proteome</keyword>
<dbReference type="EMBL" id="BPLR01020660">
    <property type="protein sequence ID" value="GIX81253.1"/>
    <property type="molecule type" value="Genomic_DNA"/>
</dbReference>
<protein>
    <submittedName>
        <fullName evidence="2">Uncharacterized protein</fullName>
    </submittedName>
</protein>
<accession>A0AAV4N995</accession>
<dbReference type="Proteomes" id="UP001054945">
    <property type="component" value="Unassembled WGS sequence"/>
</dbReference>
<reference evidence="2 3" key="1">
    <citation type="submission" date="2021-06" db="EMBL/GenBank/DDBJ databases">
        <title>Caerostris extrusa draft genome.</title>
        <authorList>
            <person name="Kono N."/>
            <person name="Arakawa K."/>
        </authorList>
    </citation>
    <scope>NUCLEOTIDE SEQUENCE [LARGE SCALE GENOMIC DNA]</scope>
</reference>
<evidence type="ECO:0000313" key="3">
    <source>
        <dbReference type="Proteomes" id="UP001054945"/>
    </source>
</evidence>
<sequence length="84" mass="10037">MQSSDSIFGFGYDYWLMNSRKLQEKPKGKSPSGVKADSLRALRRQSSTRKSDQDWFPEISSHWKPKKKTYTEHHYYRYGLNIFQ</sequence>
<feature type="region of interest" description="Disordered" evidence="1">
    <location>
        <begin position="23"/>
        <end position="50"/>
    </location>
</feature>
<evidence type="ECO:0000256" key="1">
    <source>
        <dbReference type="SAM" id="MobiDB-lite"/>
    </source>
</evidence>
<comment type="caution">
    <text evidence="2">The sequence shown here is derived from an EMBL/GenBank/DDBJ whole genome shotgun (WGS) entry which is preliminary data.</text>
</comment>
<gene>
    <name evidence="2" type="ORF">CEXT_516151</name>
</gene>
<dbReference type="AlphaFoldDB" id="A0AAV4N995"/>
<proteinExistence type="predicted"/>
<feature type="non-terminal residue" evidence="2">
    <location>
        <position position="84"/>
    </location>
</feature>
<evidence type="ECO:0000313" key="2">
    <source>
        <dbReference type="EMBL" id="GIX81253.1"/>
    </source>
</evidence>
<organism evidence="2 3">
    <name type="scientific">Caerostris extrusa</name>
    <name type="common">Bark spider</name>
    <name type="synonym">Caerostris bankana</name>
    <dbReference type="NCBI Taxonomy" id="172846"/>
    <lineage>
        <taxon>Eukaryota</taxon>
        <taxon>Metazoa</taxon>
        <taxon>Ecdysozoa</taxon>
        <taxon>Arthropoda</taxon>
        <taxon>Chelicerata</taxon>
        <taxon>Arachnida</taxon>
        <taxon>Araneae</taxon>
        <taxon>Araneomorphae</taxon>
        <taxon>Entelegynae</taxon>
        <taxon>Araneoidea</taxon>
        <taxon>Araneidae</taxon>
        <taxon>Caerostris</taxon>
    </lineage>
</organism>
<name>A0AAV4N995_CAEEX</name>